<proteinExistence type="predicted"/>
<dbReference type="EMBL" id="JAUTXU010000041">
    <property type="protein sequence ID" value="KAK3716703.1"/>
    <property type="molecule type" value="Genomic_DNA"/>
</dbReference>
<reference evidence="1" key="1">
    <citation type="submission" date="2023-07" db="EMBL/GenBank/DDBJ databases">
        <title>Black Yeasts Isolated from many extreme environments.</title>
        <authorList>
            <person name="Coleine C."/>
            <person name="Stajich J.E."/>
            <person name="Selbmann L."/>
        </authorList>
    </citation>
    <scope>NUCLEOTIDE SEQUENCE</scope>
    <source>
        <strain evidence="1">CCFEE 5714</strain>
    </source>
</reference>
<sequence length="213" mass="24312">MHGLTLHEDRVSGNAYKVRLIASLLNITIHEFFQYEISKGETRTSDFLSKINANGRIPVLQVGPDRYLPESNAACYYLATDSRLMPSDPWKHAQMLQWMFFEQSFVEPTIGTLRYWFKRTGEDNFSQEQQVVSPSKRESAEAALQVMDAHLATRDFFVDEEMTLADAVLYAYVHLAPEAGLDLACWTNLHAWCRRISSQSGFVSMDYPEADAT</sequence>
<evidence type="ECO:0000313" key="2">
    <source>
        <dbReference type="Proteomes" id="UP001281147"/>
    </source>
</evidence>
<dbReference type="Proteomes" id="UP001281147">
    <property type="component" value="Unassembled WGS sequence"/>
</dbReference>
<evidence type="ECO:0000313" key="1">
    <source>
        <dbReference type="EMBL" id="KAK3716703.1"/>
    </source>
</evidence>
<organism evidence="1 2">
    <name type="scientific">Vermiconidia calcicola</name>
    <dbReference type="NCBI Taxonomy" id="1690605"/>
    <lineage>
        <taxon>Eukaryota</taxon>
        <taxon>Fungi</taxon>
        <taxon>Dikarya</taxon>
        <taxon>Ascomycota</taxon>
        <taxon>Pezizomycotina</taxon>
        <taxon>Dothideomycetes</taxon>
        <taxon>Dothideomycetidae</taxon>
        <taxon>Mycosphaerellales</taxon>
        <taxon>Extremaceae</taxon>
        <taxon>Vermiconidia</taxon>
    </lineage>
</organism>
<comment type="caution">
    <text evidence="1">The sequence shown here is derived from an EMBL/GenBank/DDBJ whole genome shotgun (WGS) entry which is preliminary data.</text>
</comment>
<gene>
    <name evidence="1" type="ORF">LTR37_006333</name>
</gene>
<accession>A0ACC3NHC3</accession>
<name>A0ACC3NHC3_9PEZI</name>
<protein>
    <submittedName>
        <fullName evidence="1">Uncharacterized protein</fullName>
    </submittedName>
</protein>
<keyword evidence="2" id="KW-1185">Reference proteome</keyword>